<reference evidence="2" key="2">
    <citation type="submission" date="2015-03" db="UniProtKB">
        <authorList>
            <consortium name="EnsemblPlants"/>
        </authorList>
    </citation>
    <scope>IDENTIFICATION</scope>
</reference>
<dbReference type="Gramene" id="OBART10G08380.1">
    <property type="protein sequence ID" value="OBART10G08380.1"/>
    <property type="gene ID" value="OBART10G08380"/>
</dbReference>
<dbReference type="HOGENOM" id="CLU_2137300_0_0_1"/>
<organism evidence="2">
    <name type="scientific">Oryza barthii</name>
    <dbReference type="NCBI Taxonomy" id="65489"/>
    <lineage>
        <taxon>Eukaryota</taxon>
        <taxon>Viridiplantae</taxon>
        <taxon>Streptophyta</taxon>
        <taxon>Embryophyta</taxon>
        <taxon>Tracheophyta</taxon>
        <taxon>Spermatophyta</taxon>
        <taxon>Magnoliopsida</taxon>
        <taxon>Liliopsida</taxon>
        <taxon>Poales</taxon>
        <taxon>Poaceae</taxon>
        <taxon>BOP clade</taxon>
        <taxon>Oryzoideae</taxon>
        <taxon>Oryzeae</taxon>
        <taxon>Oryzinae</taxon>
        <taxon>Oryza</taxon>
    </lineage>
</organism>
<name>A0A0D3HD51_9ORYZ</name>
<evidence type="ECO:0000313" key="2">
    <source>
        <dbReference type="EnsemblPlants" id="OBART10G08380.1"/>
    </source>
</evidence>
<proteinExistence type="predicted"/>
<dbReference type="PaxDb" id="65489-OBART10G08380.1"/>
<accession>A0A0D3HD51</accession>
<evidence type="ECO:0000256" key="1">
    <source>
        <dbReference type="SAM" id="MobiDB-lite"/>
    </source>
</evidence>
<dbReference type="AlphaFoldDB" id="A0A0D3HD51"/>
<dbReference type="EnsemblPlants" id="OBART10G08380.1">
    <property type="protein sequence ID" value="OBART10G08380.1"/>
    <property type="gene ID" value="OBART10G08380"/>
</dbReference>
<protein>
    <submittedName>
        <fullName evidence="2">Uncharacterized protein</fullName>
    </submittedName>
</protein>
<feature type="compositionally biased region" description="Polar residues" evidence="1">
    <location>
        <begin position="31"/>
        <end position="40"/>
    </location>
</feature>
<feature type="region of interest" description="Disordered" evidence="1">
    <location>
        <begin position="77"/>
        <end position="96"/>
    </location>
</feature>
<keyword evidence="3" id="KW-1185">Reference proteome</keyword>
<reference evidence="2" key="1">
    <citation type="journal article" date="2009" name="Rice">
        <title>De Novo Next Generation Sequencing of Plant Genomes.</title>
        <authorList>
            <person name="Rounsley S."/>
            <person name="Marri P.R."/>
            <person name="Yu Y."/>
            <person name="He R."/>
            <person name="Sisneros N."/>
            <person name="Goicoechea J.L."/>
            <person name="Lee S.J."/>
            <person name="Angelova A."/>
            <person name="Kudrna D."/>
            <person name="Luo M."/>
            <person name="Affourtit J."/>
            <person name="Desany B."/>
            <person name="Knight J."/>
            <person name="Niazi F."/>
            <person name="Egholm M."/>
            <person name="Wing R.A."/>
        </authorList>
    </citation>
    <scope>NUCLEOTIDE SEQUENCE [LARGE SCALE GENOMIC DNA]</scope>
    <source>
        <strain evidence="2">cv. IRGC 105608</strain>
    </source>
</reference>
<sequence length="113" mass="11686">MIQRDLCSWRPPPPRRRRQPYPRANGRSDPPSCSQPGADTTITNMQLPERFLGNGGSVAVPSGGCGGAMPVVHGSGAAWRSEEDHGGSTVECGEEVHGGGAVGRVEEVHGGGG</sequence>
<feature type="region of interest" description="Disordered" evidence="1">
    <location>
        <begin position="1"/>
        <end position="40"/>
    </location>
</feature>
<evidence type="ECO:0000313" key="3">
    <source>
        <dbReference type="Proteomes" id="UP000026960"/>
    </source>
</evidence>
<dbReference type="Proteomes" id="UP000026960">
    <property type="component" value="Chromosome 10"/>
</dbReference>